<evidence type="ECO:0000313" key="8">
    <source>
        <dbReference type="EMBL" id="RWS10735.1"/>
    </source>
</evidence>
<keyword evidence="4" id="KW-0159">Chromosome partition</keyword>
<feature type="domain" description="Peptidase C50" evidence="6">
    <location>
        <begin position="979"/>
        <end position="1076"/>
    </location>
</feature>
<comment type="caution">
    <text evidence="8">The sequence shown here is derived from an EMBL/GenBank/DDBJ whole genome shotgun (WGS) entry which is preliminary data.</text>
</comment>
<accession>A0A3S3PYZ4</accession>
<organism evidence="8 9">
    <name type="scientific">Dinothrombium tinctorium</name>
    <dbReference type="NCBI Taxonomy" id="1965070"/>
    <lineage>
        <taxon>Eukaryota</taxon>
        <taxon>Metazoa</taxon>
        <taxon>Ecdysozoa</taxon>
        <taxon>Arthropoda</taxon>
        <taxon>Chelicerata</taxon>
        <taxon>Arachnida</taxon>
        <taxon>Acari</taxon>
        <taxon>Acariformes</taxon>
        <taxon>Trombidiformes</taxon>
        <taxon>Prostigmata</taxon>
        <taxon>Anystina</taxon>
        <taxon>Parasitengona</taxon>
        <taxon>Trombidioidea</taxon>
        <taxon>Trombidiidae</taxon>
        <taxon>Dinothrombium</taxon>
    </lineage>
</organism>
<evidence type="ECO:0000313" key="9">
    <source>
        <dbReference type="Proteomes" id="UP000285301"/>
    </source>
</evidence>
<evidence type="ECO:0000256" key="1">
    <source>
        <dbReference type="ARBA" id="ARBA00000451"/>
    </source>
</evidence>
<feature type="region of interest" description="Disordered" evidence="5">
    <location>
        <begin position="595"/>
        <end position="627"/>
    </location>
</feature>
<dbReference type="GO" id="GO:0051307">
    <property type="term" value="P:meiotic chromosome separation"/>
    <property type="evidence" value="ECO:0007669"/>
    <property type="project" value="TreeGrafter"/>
</dbReference>
<proteinExistence type="predicted"/>
<evidence type="ECO:0000256" key="4">
    <source>
        <dbReference type="ARBA" id="ARBA00022829"/>
    </source>
</evidence>
<dbReference type="EMBL" id="NCKU01001985">
    <property type="protein sequence ID" value="RWS10735.1"/>
    <property type="molecule type" value="Genomic_DNA"/>
</dbReference>
<dbReference type="EC" id="3.4.22.49" evidence="2"/>
<reference evidence="8" key="2">
    <citation type="submission" date="2018-11" db="EMBL/GenBank/DDBJ databases">
        <title>Trombidioid mite genomics.</title>
        <authorList>
            <person name="Dong X."/>
        </authorList>
    </citation>
    <scope>NUCLEOTIDE SEQUENCE</scope>
    <source>
        <strain evidence="8">UoL-WK</strain>
    </source>
</reference>
<keyword evidence="9" id="KW-1185">Reference proteome</keyword>
<comment type="catalytic activity">
    <reaction evidence="1">
        <text>All bonds known to be hydrolyzed by this endopeptidase have arginine in P1 and an acidic residue in P4. P6 is often occupied by an acidic residue or by a hydroxy-amino-acid residue, the phosphorylation of which enhances cleavage.</text>
        <dbReference type="EC" id="3.4.22.49"/>
    </reaction>
</comment>
<feature type="compositionally biased region" description="Basic and acidic residues" evidence="5">
    <location>
        <begin position="616"/>
        <end position="627"/>
    </location>
</feature>
<dbReference type="EMBL" id="NCKU01003303">
    <property type="protein sequence ID" value="RWS07787.1"/>
    <property type="molecule type" value="Genomic_DNA"/>
</dbReference>
<dbReference type="STRING" id="1965070.A0A3S3PYZ4"/>
<dbReference type="GO" id="GO:0005634">
    <property type="term" value="C:nucleus"/>
    <property type="evidence" value="ECO:0007669"/>
    <property type="project" value="InterPro"/>
</dbReference>
<dbReference type="InterPro" id="IPR030397">
    <property type="entry name" value="SEPARIN_core_dom"/>
</dbReference>
<dbReference type="PANTHER" id="PTHR12792:SF0">
    <property type="entry name" value="SEPARIN"/>
    <property type="match status" value="1"/>
</dbReference>
<evidence type="ECO:0000256" key="3">
    <source>
        <dbReference type="ARBA" id="ARBA00022801"/>
    </source>
</evidence>
<evidence type="ECO:0000256" key="2">
    <source>
        <dbReference type="ARBA" id="ARBA00012489"/>
    </source>
</evidence>
<keyword evidence="3" id="KW-0378">Hydrolase</keyword>
<dbReference type="InterPro" id="IPR005314">
    <property type="entry name" value="Peptidase_C50"/>
</dbReference>
<dbReference type="Proteomes" id="UP000285301">
    <property type="component" value="Unassembled WGS sequence"/>
</dbReference>
<evidence type="ECO:0000256" key="5">
    <source>
        <dbReference type="SAM" id="MobiDB-lite"/>
    </source>
</evidence>
<reference evidence="8 9" key="1">
    <citation type="journal article" date="2018" name="Gigascience">
        <title>Genomes of trombidid mites reveal novel predicted allergens and laterally-transferred genes associated with secondary metabolism.</title>
        <authorList>
            <person name="Dong X."/>
            <person name="Chaisiri K."/>
            <person name="Xia D."/>
            <person name="Armstrong S.D."/>
            <person name="Fang Y."/>
            <person name="Donnelly M.J."/>
            <person name="Kadowaki T."/>
            <person name="McGarry J.W."/>
            <person name="Darby A.C."/>
            <person name="Makepeace B.L."/>
        </authorList>
    </citation>
    <scope>NUCLEOTIDE SEQUENCE [LARGE SCALE GENOMIC DNA]</scope>
    <source>
        <strain evidence="8">UoL-WK</strain>
    </source>
</reference>
<protein>
    <recommendedName>
        <fullName evidence="2">separase</fullName>
        <ecNumber evidence="2">3.4.22.49</ecNumber>
    </recommendedName>
</protein>
<gene>
    <name evidence="8" type="ORF">B4U79_07582</name>
    <name evidence="7" type="ORF">B4U79_13855</name>
</gene>
<dbReference type="AlphaFoldDB" id="A0A3S3PYZ4"/>
<evidence type="ECO:0000313" key="7">
    <source>
        <dbReference type="EMBL" id="RWS07787.1"/>
    </source>
</evidence>
<dbReference type="GO" id="GO:0004197">
    <property type="term" value="F:cysteine-type endopeptidase activity"/>
    <property type="evidence" value="ECO:0007669"/>
    <property type="project" value="InterPro"/>
</dbReference>
<dbReference type="GO" id="GO:0072686">
    <property type="term" value="C:mitotic spindle"/>
    <property type="evidence" value="ECO:0007669"/>
    <property type="project" value="TreeGrafter"/>
</dbReference>
<name>A0A3S3PYZ4_9ACAR</name>
<dbReference type="GO" id="GO:0006508">
    <property type="term" value="P:proteolysis"/>
    <property type="evidence" value="ECO:0007669"/>
    <property type="project" value="InterPro"/>
</dbReference>
<dbReference type="OrthoDB" id="10255632at2759"/>
<sequence>MAINSWEEAISFQKNIDSNLLVKLNIAYNLIASFYAFECYGFVKYQLKAAKLLLDLCPFLIDQREVQLHAYYLIIKVHLENGLLNKAKWYLHKAESLAQKLKNQSYESMLILLAKYEIALYSGNGEEYAEELNKFIQSDYLQKMTLNRYYLKGLALFLASQYPSTVYKFSQTFQEFLEPIQIAICILKRWHRACFPSSDQKKREDNNESDPIWYRFAVCNFALKAYKSAITFYVNVGILHDLAFVHNGLLKIGRRNCFIRWIIYLLTSAAEIDSICDKRKSSLEKLNACSLLFTKYSTYSSCQMPPSETDESLLKSWSGFPRDELDSDINIIMPSPPRFSSFTADECAHDAKLTLLDLKQLLLKRGNTDSPNSENEYDDVFVKSETLNEIGDDDFIMNVFYQHQLYLNFTVFQDVSKENIVSKLENMQTKLLQKVCEIYLKNICDIFSIEKKDIHISLGCLFGLILELKVCNYLVGSYLAHENFDFAITLCEKILPKINLFPFGIEMKTLIANLLVKYVDAKFQSLKQQSSVLEYDVTAMDELCKNGDFYTCKTPSPKAKTKTLVPKAPKGKVEYKMEEFKDYFDKFSKAVADQNKTAAKSKSKTNSKSRFTSKLESMKLSESSEHSNSLDDISRLDAILSSKKSASKRRALRSYSQAPIKTIVKTRSKTVTELTVENVNNENKVPNMTPTKKKKKNNLKTPLSLLTFEFNPEFDTDLKAMESFLNELPSSWRICQLHAVSNKTPIPDLYISRYQKGKNPLILKIKGNSAKFTKDFMSEFYEIIELSNASIANKEVKTFWRVRIALDNRFKLLMQSVDEKWFGPMKGIFMGEVEDEEFREMCLLLKNKIVNSMNGIEVRDGALLDLFVESFALLSSEEFQAAMSLVFGVNEISKSCYEECEAIFHKFHPLDEKTAIFEKIKTAPLALIVNKPLISFPFESLPTIVTLKQEVFRIPSVRFLSTLYTTFKSQASFSKGIDAKSVYYLLNPSNNLAKTENHFKEKFKKQDGWQGVIGSPPEMQDLKFGLENKDLYIYFGHGAGLNYYRSIPDSLEGASIKCSSLVIGCCSGKLFCDGSEAEPYGIPFRFIMNGSPCYLGILWDVTDRDIDRFADKLLSEWLPNWDASNSCKTESLCRAVLRSRNTCKLTYLIGAAPVVYGLPISVMKL</sequence>
<dbReference type="PANTHER" id="PTHR12792">
    <property type="entry name" value="EXTRA SPINDLE POLES 1-RELATED"/>
    <property type="match status" value="1"/>
</dbReference>
<dbReference type="PROSITE" id="PS51700">
    <property type="entry name" value="SEPARIN"/>
    <property type="match status" value="1"/>
</dbReference>
<dbReference type="GO" id="GO:0005737">
    <property type="term" value="C:cytoplasm"/>
    <property type="evidence" value="ECO:0007669"/>
    <property type="project" value="TreeGrafter"/>
</dbReference>
<dbReference type="Pfam" id="PF03568">
    <property type="entry name" value="Separin_C"/>
    <property type="match status" value="1"/>
</dbReference>
<evidence type="ECO:0000259" key="6">
    <source>
        <dbReference type="PROSITE" id="PS51700"/>
    </source>
</evidence>